<name>A0AAV2Q280_MEGNR</name>
<evidence type="ECO:0000256" key="1">
    <source>
        <dbReference type="SAM" id="Phobius"/>
    </source>
</evidence>
<evidence type="ECO:0000313" key="3">
    <source>
        <dbReference type="Proteomes" id="UP001497623"/>
    </source>
</evidence>
<keyword evidence="3" id="KW-1185">Reference proteome</keyword>
<keyword evidence="1" id="KW-1133">Transmembrane helix</keyword>
<reference evidence="2 3" key="1">
    <citation type="submission" date="2024-05" db="EMBL/GenBank/DDBJ databases">
        <authorList>
            <person name="Wallberg A."/>
        </authorList>
    </citation>
    <scope>NUCLEOTIDE SEQUENCE [LARGE SCALE GENOMIC DNA]</scope>
</reference>
<dbReference type="Proteomes" id="UP001497623">
    <property type="component" value="Unassembled WGS sequence"/>
</dbReference>
<evidence type="ECO:0000313" key="2">
    <source>
        <dbReference type="EMBL" id="CAL4069081.1"/>
    </source>
</evidence>
<proteinExistence type="predicted"/>
<sequence>MSLDLNTASSIISAVSRSGYSLDNFLRDVNVHSIGVVALMIWVGVFLYENFFERSGHYDHNGSSYSYGRSLITGAAQAWESRDKHLTNDFTAEGRGGRALDDPMSNVLDSIAAAVLKWEDPKDETNYKTVDNTNVWNNVAKTSAHQAPVNQDKVGRRGRVLF</sequence>
<keyword evidence="1" id="KW-0812">Transmembrane</keyword>
<feature type="transmembrane region" description="Helical" evidence="1">
    <location>
        <begin position="29"/>
        <end position="48"/>
    </location>
</feature>
<gene>
    <name evidence="2" type="ORF">MNOR_LOCUS7614</name>
</gene>
<protein>
    <submittedName>
        <fullName evidence="2">Uncharacterized protein</fullName>
    </submittedName>
</protein>
<keyword evidence="1" id="KW-0472">Membrane</keyword>
<dbReference type="EMBL" id="CAXKWB010003387">
    <property type="protein sequence ID" value="CAL4069081.1"/>
    <property type="molecule type" value="Genomic_DNA"/>
</dbReference>
<organism evidence="2 3">
    <name type="scientific">Meganyctiphanes norvegica</name>
    <name type="common">Northern krill</name>
    <name type="synonym">Thysanopoda norvegica</name>
    <dbReference type="NCBI Taxonomy" id="48144"/>
    <lineage>
        <taxon>Eukaryota</taxon>
        <taxon>Metazoa</taxon>
        <taxon>Ecdysozoa</taxon>
        <taxon>Arthropoda</taxon>
        <taxon>Crustacea</taxon>
        <taxon>Multicrustacea</taxon>
        <taxon>Malacostraca</taxon>
        <taxon>Eumalacostraca</taxon>
        <taxon>Eucarida</taxon>
        <taxon>Euphausiacea</taxon>
        <taxon>Euphausiidae</taxon>
        <taxon>Meganyctiphanes</taxon>
    </lineage>
</organism>
<accession>A0AAV2Q280</accession>
<comment type="caution">
    <text evidence="2">The sequence shown here is derived from an EMBL/GenBank/DDBJ whole genome shotgun (WGS) entry which is preliminary data.</text>
</comment>
<dbReference type="AlphaFoldDB" id="A0AAV2Q280"/>